<evidence type="ECO:0008006" key="9">
    <source>
        <dbReference type="Google" id="ProtNLM"/>
    </source>
</evidence>
<dbReference type="Proteomes" id="UP001497457">
    <property type="component" value="Chromosome 15b"/>
</dbReference>
<feature type="region of interest" description="Disordered" evidence="4">
    <location>
        <begin position="355"/>
        <end position="386"/>
    </location>
</feature>
<dbReference type="EMBL" id="OZ075125">
    <property type="protein sequence ID" value="CAL4931655.1"/>
    <property type="molecule type" value="Genomic_DNA"/>
</dbReference>
<reference evidence="7 8" key="2">
    <citation type="submission" date="2024-10" db="EMBL/GenBank/DDBJ databases">
        <authorList>
            <person name="Ryan C."/>
        </authorList>
    </citation>
    <scope>NUCLEOTIDE SEQUENCE [LARGE SCALE GENOMIC DNA]</scope>
</reference>
<feature type="domain" description="Ubiquitin-like protease family profile" evidence="5">
    <location>
        <begin position="785"/>
        <end position="918"/>
    </location>
</feature>
<feature type="region of interest" description="Disordered" evidence="4">
    <location>
        <begin position="599"/>
        <end position="689"/>
    </location>
</feature>
<dbReference type="GO" id="GO:0006508">
    <property type="term" value="P:proteolysis"/>
    <property type="evidence" value="ECO:0007669"/>
    <property type="project" value="UniProtKB-KW"/>
</dbReference>
<organism evidence="7 8">
    <name type="scientific">Urochloa decumbens</name>
    <dbReference type="NCBI Taxonomy" id="240449"/>
    <lineage>
        <taxon>Eukaryota</taxon>
        <taxon>Viridiplantae</taxon>
        <taxon>Streptophyta</taxon>
        <taxon>Embryophyta</taxon>
        <taxon>Tracheophyta</taxon>
        <taxon>Spermatophyta</taxon>
        <taxon>Magnoliopsida</taxon>
        <taxon>Liliopsida</taxon>
        <taxon>Poales</taxon>
        <taxon>Poaceae</taxon>
        <taxon>PACMAD clade</taxon>
        <taxon>Panicoideae</taxon>
        <taxon>Panicodae</taxon>
        <taxon>Paniceae</taxon>
        <taxon>Melinidinae</taxon>
        <taxon>Urochloa</taxon>
    </lineage>
</organism>
<evidence type="ECO:0000256" key="4">
    <source>
        <dbReference type="SAM" id="MobiDB-lite"/>
    </source>
</evidence>
<dbReference type="PANTHER" id="PTHR33018:SF34">
    <property type="entry name" value="OS02G0472350 PROTEIN"/>
    <property type="match status" value="1"/>
</dbReference>
<dbReference type="Gene3D" id="3.40.395.10">
    <property type="entry name" value="Adenoviral Proteinase, Chain A"/>
    <property type="match status" value="1"/>
</dbReference>
<dbReference type="Pfam" id="PF26133">
    <property type="entry name" value="DUF8039"/>
    <property type="match status" value="1"/>
</dbReference>
<reference evidence="8" key="1">
    <citation type="submission" date="2024-06" db="EMBL/GenBank/DDBJ databases">
        <authorList>
            <person name="Ryan C."/>
        </authorList>
    </citation>
    <scope>NUCLEOTIDE SEQUENCE [LARGE SCALE GENOMIC DNA]</scope>
</reference>
<feature type="region of interest" description="Disordered" evidence="4">
    <location>
        <begin position="1"/>
        <end position="98"/>
    </location>
</feature>
<feature type="compositionally biased region" description="Acidic residues" evidence="4">
    <location>
        <begin position="30"/>
        <end position="44"/>
    </location>
</feature>
<feature type="domain" description="DUF8039" evidence="6">
    <location>
        <begin position="425"/>
        <end position="515"/>
    </location>
</feature>
<dbReference type="InterPro" id="IPR058352">
    <property type="entry name" value="DUF8039"/>
</dbReference>
<name>A0ABC8XVZ0_9POAL</name>
<keyword evidence="2" id="KW-0645">Protease</keyword>
<evidence type="ECO:0000256" key="2">
    <source>
        <dbReference type="ARBA" id="ARBA00022670"/>
    </source>
</evidence>
<evidence type="ECO:0000313" key="8">
    <source>
        <dbReference type="Proteomes" id="UP001497457"/>
    </source>
</evidence>
<gene>
    <name evidence="7" type="ORF">URODEC1_LOCUS27171</name>
</gene>
<evidence type="ECO:0000259" key="5">
    <source>
        <dbReference type="Pfam" id="PF02902"/>
    </source>
</evidence>
<dbReference type="InterPro" id="IPR003653">
    <property type="entry name" value="Peptidase_C48_C"/>
</dbReference>
<proteinExistence type="inferred from homology"/>
<dbReference type="PANTHER" id="PTHR33018">
    <property type="entry name" value="OS10G0338966 PROTEIN-RELATED"/>
    <property type="match status" value="1"/>
</dbReference>
<comment type="similarity">
    <text evidence="1">Belongs to the peptidase C48 family.</text>
</comment>
<accession>A0ABC8XVZ0</accession>
<evidence type="ECO:0000256" key="1">
    <source>
        <dbReference type="ARBA" id="ARBA00005234"/>
    </source>
</evidence>
<feature type="region of interest" description="Disordered" evidence="4">
    <location>
        <begin position="547"/>
        <end position="587"/>
    </location>
</feature>
<feature type="compositionally biased region" description="Acidic residues" evidence="4">
    <location>
        <begin position="58"/>
        <end position="80"/>
    </location>
</feature>
<sequence length="946" mass="104932">MSASEGPDEEHVSGEESEEQGYYGFAQADSEIEEQDEMSTDEEGQQVGSDEEGHQDSADDGEGLQDGADDMQEYPADDEQQPPRRVRRPRTSTRWPLDKMTVTEVDEVGMPTERLQKLRLRRLAAKSWRTHKSNLVRRYISKGLEPFDQHPYIEPEDWEEFVQLKESEAAQAESERFRKLRERNLHNHSMGPIGYEGKREQWEREDRELSAHGIPNPWDDYPPGWPTNWLRARSELQVSVPEGTASIKWKNETAKEMSKVIKDKHQAALSSGVTFVRENDLLSSVLGPEQPGHVHGVSSYNGWKHAWPEFSGMYRKRKRTSSVDLDTIKAEIRAEVTQDIMSMLAAQGLQLQLLPTSRNPSPAPGRRSSCASASEADNLNNNDANHNVVENNATENNDALDQMQEDEDQMQEDVELNTTDQAMDAIDQLTDPTPCSLIGTHDGYQVEVARGLVYPKQSLLHSVPVLSGYAVVKVEMVLEKSEHDVLDPPPSNDEIKTLGQAMLQRIQWKRSCIIVNPPPIGHASSSKSPKVASKSCPSPVLTSMEVVASNSSKKDGVESEQKQQQVVPEAAPMTIEKLPASSKKQQVSKAAAKTIYSKIAADDRSPKQQQPAICGSQEPAAASSLKKQCPPKGSQKVPEAQQPPKGSQKVPEARPPKKQTDAKSSQNVAGTASSHNVSVTATSQNKPPKKCVAKAWTMPNPKFKYGQPMLTAAELESVGPATAALHAYSLKGCRSKHKKDGIAVKFRSMIVEAKANVQPVGFLDPEVLSVTTMTSDKSNVVDYVTKAFKHFAKKDCIMFAHNSGGHWLSVVVVPRWGKVLYMDSMRSLSVGHTMLKDVINESYLAYCRYKGFPEKVLAHAYKFPCHQQPLGNTDCGFYAAGHLMEAMQIPHLTDPQEFEVSTLRFSNDVLSSIREKVASFIMDQVIDKKGEFHCPSPGIGMLGYSQ</sequence>
<dbReference type="GO" id="GO:0008233">
    <property type="term" value="F:peptidase activity"/>
    <property type="evidence" value="ECO:0007669"/>
    <property type="project" value="UniProtKB-KW"/>
</dbReference>
<feature type="compositionally biased region" description="Basic and acidic residues" evidence="4">
    <location>
        <begin position="651"/>
        <end position="661"/>
    </location>
</feature>
<evidence type="ECO:0000256" key="3">
    <source>
        <dbReference type="ARBA" id="ARBA00022801"/>
    </source>
</evidence>
<protein>
    <recommendedName>
        <fullName evidence="9">Ubiquitin-like protease family profile domain-containing protein</fullName>
    </recommendedName>
</protein>
<evidence type="ECO:0000259" key="6">
    <source>
        <dbReference type="Pfam" id="PF26133"/>
    </source>
</evidence>
<keyword evidence="8" id="KW-1185">Reference proteome</keyword>
<keyword evidence="3" id="KW-0378">Hydrolase</keyword>
<dbReference type="SUPFAM" id="SSF54001">
    <property type="entry name" value="Cysteine proteinases"/>
    <property type="match status" value="1"/>
</dbReference>
<feature type="compositionally biased region" description="Polar residues" evidence="4">
    <location>
        <begin position="662"/>
        <end position="686"/>
    </location>
</feature>
<dbReference type="Pfam" id="PF02902">
    <property type="entry name" value="Peptidase_C48"/>
    <property type="match status" value="1"/>
</dbReference>
<dbReference type="AlphaFoldDB" id="A0ABC8XVZ0"/>
<evidence type="ECO:0000313" key="7">
    <source>
        <dbReference type="EMBL" id="CAL4931655.1"/>
    </source>
</evidence>
<dbReference type="InterPro" id="IPR038765">
    <property type="entry name" value="Papain-like_cys_pep_sf"/>
</dbReference>
<feature type="compositionally biased region" description="Low complexity" evidence="4">
    <location>
        <begin position="371"/>
        <end position="386"/>
    </location>
</feature>
<feature type="compositionally biased region" description="Basic and acidic residues" evidence="4">
    <location>
        <begin position="552"/>
        <end position="561"/>
    </location>
</feature>